<comment type="caution">
    <text evidence="4">The sequence shown here is derived from an EMBL/GenBank/DDBJ whole genome shotgun (WGS) entry which is preliminary data.</text>
</comment>
<dbReference type="Pfam" id="PF00583">
    <property type="entry name" value="Acetyltransf_1"/>
    <property type="match status" value="1"/>
</dbReference>
<dbReference type="GO" id="GO:0016747">
    <property type="term" value="F:acyltransferase activity, transferring groups other than amino-acyl groups"/>
    <property type="evidence" value="ECO:0007669"/>
    <property type="project" value="InterPro"/>
</dbReference>
<dbReference type="Gene3D" id="3.40.630.30">
    <property type="match status" value="1"/>
</dbReference>
<dbReference type="InterPro" id="IPR017255">
    <property type="entry name" value="AcTrfase_GNAT_prd"/>
</dbReference>
<accession>B0N2P1</accession>
<evidence type="ECO:0000256" key="2">
    <source>
        <dbReference type="ARBA" id="ARBA00023315"/>
    </source>
</evidence>
<reference evidence="4" key="1">
    <citation type="submission" date="2007-11" db="EMBL/GenBank/DDBJ databases">
        <authorList>
            <person name="Fulton L."/>
            <person name="Clifton S."/>
            <person name="Fulton B."/>
            <person name="Xu J."/>
            <person name="Minx P."/>
            <person name="Pepin K.H."/>
            <person name="Johnson M."/>
            <person name="Thiruvilangam P."/>
            <person name="Bhonagiri V."/>
            <person name="Nash W.E."/>
            <person name="Mardis E.R."/>
            <person name="Wilson R.K."/>
        </authorList>
    </citation>
    <scope>NUCLEOTIDE SEQUENCE [LARGE SCALE GENOMIC DNA]</scope>
    <source>
        <strain evidence="4">DSM 1402</strain>
    </source>
</reference>
<evidence type="ECO:0000313" key="5">
    <source>
        <dbReference type="Proteomes" id="UP000005798"/>
    </source>
</evidence>
<protein>
    <submittedName>
        <fullName evidence="4">Acetyltransferase, GNAT family</fullName>
    </submittedName>
</protein>
<keyword evidence="2" id="KW-0012">Acyltransferase</keyword>
<keyword evidence="1" id="KW-0808">Transferase</keyword>
<dbReference type="InterPro" id="IPR016181">
    <property type="entry name" value="Acyl_CoA_acyltransferase"/>
</dbReference>
<sequence length="150" mass="17000">MGEENVMIVVRVMTIKDYDDVYELWMNTKGMGMRNLDDSRSGIAKFLERNPTTNFIASDGNKIVGVILAGNDGRRAYIYHTTVRSDYRGQGIATQLVKECLSAVKAEGINKTALVVFADNQLGNDFWQSQGFKEREDLTYRDFSLNEENI</sequence>
<dbReference type="SUPFAM" id="SSF55729">
    <property type="entry name" value="Acyl-CoA N-acyltransferases (Nat)"/>
    <property type="match status" value="1"/>
</dbReference>
<proteinExistence type="predicted"/>
<dbReference type="PIRSF" id="PIRSF037663">
    <property type="entry name" value="Acetyltransf_GNAT_prd"/>
    <property type="match status" value="1"/>
</dbReference>
<dbReference type="Proteomes" id="UP000005798">
    <property type="component" value="Unassembled WGS sequence"/>
</dbReference>
<dbReference type="eggNOG" id="COG0456">
    <property type="taxonomic scope" value="Bacteria"/>
</dbReference>
<dbReference type="CDD" id="cd04301">
    <property type="entry name" value="NAT_SF"/>
    <property type="match status" value="1"/>
</dbReference>
<evidence type="ECO:0000313" key="4">
    <source>
        <dbReference type="EMBL" id="EDS19334.1"/>
    </source>
</evidence>
<gene>
    <name evidence="4" type="ORF">CLORAM_01332</name>
</gene>
<dbReference type="EMBL" id="ABFX02000004">
    <property type="protein sequence ID" value="EDS19334.1"/>
    <property type="molecule type" value="Genomic_DNA"/>
</dbReference>
<reference evidence="4" key="2">
    <citation type="submission" date="2014-06" db="EMBL/GenBank/DDBJ databases">
        <title>Draft genome sequence of Clostridium ramosum(DSM 1402).</title>
        <authorList>
            <person name="Sudarsanam P."/>
            <person name="Ley R."/>
            <person name="Guruge J."/>
            <person name="Turnbaugh P.J."/>
            <person name="Mahowald M."/>
            <person name="Liep D."/>
            <person name="Gordon J."/>
        </authorList>
    </citation>
    <scope>NUCLEOTIDE SEQUENCE</scope>
    <source>
        <strain evidence="4">DSM 1402</strain>
    </source>
</reference>
<name>B0N2P1_9FIRM</name>
<dbReference type="AlphaFoldDB" id="B0N2P1"/>
<evidence type="ECO:0000256" key="1">
    <source>
        <dbReference type="ARBA" id="ARBA00022679"/>
    </source>
</evidence>
<keyword evidence="5" id="KW-1185">Reference proteome</keyword>
<organism evidence="4 5">
    <name type="scientific">Thomasclavelia ramosa DSM 1402</name>
    <dbReference type="NCBI Taxonomy" id="445974"/>
    <lineage>
        <taxon>Bacteria</taxon>
        <taxon>Bacillati</taxon>
        <taxon>Bacillota</taxon>
        <taxon>Erysipelotrichia</taxon>
        <taxon>Erysipelotrichales</taxon>
        <taxon>Coprobacillaceae</taxon>
        <taxon>Thomasclavelia</taxon>
    </lineage>
</organism>
<dbReference type="PANTHER" id="PTHR43072:SF51">
    <property type="entry name" value="ABC SUPERFAMILY TRANSPORT PROTEIN"/>
    <property type="match status" value="1"/>
</dbReference>
<evidence type="ECO:0000259" key="3">
    <source>
        <dbReference type="PROSITE" id="PS51186"/>
    </source>
</evidence>
<dbReference type="HOGENOM" id="CLU_013985_34_1_9"/>
<feature type="domain" description="N-acetyltransferase" evidence="3">
    <location>
        <begin position="8"/>
        <end position="150"/>
    </location>
</feature>
<dbReference type="PANTHER" id="PTHR43072">
    <property type="entry name" value="N-ACETYLTRANSFERASE"/>
    <property type="match status" value="1"/>
</dbReference>
<dbReference type="PROSITE" id="PS51186">
    <property type="entry name" value="GNAT"/>
    <property type="match status" value="1"/>
</dbReference>
<dbReference type="InterPro" id="IPR000182">
    <property type="entry name" value="GNAT_dom"/>
</dbReference>